<comment type="caution">
    <text evidence="1">The sequence shown here is derived from an EMBL/GenBank/DDBJ whole genome shotgun (WGS) entry which is preliminary data.</text>
</comment>
<protein>
    <submittedName>
        <fullName evidence="1">Uncharacterized protein</fullName>
    </submittedName>
</protein>
<keyword evidence="2" id="KW-1185">Reference proteome</keyword>
<reference evidence="1" key="1">
    <citation type="submission" date="2022-06" db="EMBL/GenBank/DDBJ databases">
        <authorList>
            <consortium name="SYNGENTA / RWTH Aachen University"/>
        </authorList>
    </citation>
    <scope>NUCLEOTIDE SEQUENCE</scope>
</reference>
<sequence length="158" mass="17837">MLVFARYYGKEAQSLVSKAVDGGPLCCKKYINLVTELNRQSGLLGKIQGIKPTIQSSITDKSKSNKEQDDLVRLREDEDGGLSYNVLKQKSLIRRQLRLIMRSTQDQASKCHWGKGEGLNGRLVKNNTVKQLSAMHLLYKLRASMRKSRTSSPAIKHF</sequence>
<gene>
    <name evidence="1" type="ORF">PPACK8108_LOCUS5369</name>
</gene>
<organism evidence="1 2">
    <name type="scientific">Phakopsora pachyrhizi</name>
    <name type="common">Asian soybean rust disease fungus</name>
    <dbReference type="NCBI Taxonomy" id="170000"/>
    <lineage>
        <taxon>Eukaryota</taxon>
        <taxon>Fungi</taxon>
        <taxon>Dikarya</taxon>
        <taxon>Basidiomycota</taxon>
        <taxon>Pucciniomycotina</taxon>
        <taxon>Pucciniomycetes</taxon>
        <taxon>Pucciniales</taxon>
        <taxon>Phakopsoraceae</taxon>
        <taxon>Phakopsora</taxon>
    </lineage>
</organism>
<evidence type="ECO:0000313" key="1">
    <source>
        <dbReference type="EMBL" id="CAH7670653.1"/>
    </source>
</evidence>
<name>A0AAV0AQI5_PHAPC</name>
<proteinExistence type="predicted"/>
<accession>A0AAV0AQI5</accession>
<dbReference type="Proteomes" id="UP001153365">
    <property type="component" value="Unassembled WGS sequence"/>
</dbReference>
<evidence type="ECO:0000313" key="2">
    <source>
        <dbReference type="Proteomes" id="UP001153365"/>
    </source>
</evidence>
<dbReference type="EMBL" id="CALTRL010001039">
    <property type="protein sequence ID" value="CAH7670653.1"/>
    <property type="molecule type" value="Genomic_DNA"/>
</dbReference>
<dbReference type="AlphaFoldDB" id="A0AAV0AQI5"/>